<protein>
    <submittedName>
        <fullName evidence="2">Uncharacterized protein</fullName>
    </submittedName>
</protein>
<reference evidence="2 3" key="1">
    <citation type="submission" date="2018-11" db="EMBL/GenBank/DDBJ databases">
        <authorList>
            <person name="Peiro R."/>
            <person name="Begona"/>
            <person name="Cbmso G."/>
            <person name="Lopez M."/>
            <person name="Gonzalez S."/>
            <person name="Sacristan E."/>
            <person name="Castillo E."/>
        </authorList>
    </citation>
    <scope>NUCLEOTIDE SEQUENCE [LARGE SCALE GENOMIC DNA]</scope>
    <source>
        <strain evidence="2">Brev_genome</strain>
    </source>
</reference>
<dbReference type="RefSeq" id="WP_154725320.1">
    <property type="nucleotide sequence ID" value="NZ_UXHF01000003.1"/>
</dbReference>
<evidence type="ECO:0000256" key="1">
    <source>
        <dbReference type="SAM" id="Phobius"/>
    </source>
</evidence>
<keyword evidence="1" id="KW-0812">Transmembrane</keyword>
<keyword evidence="3" id="KW-1185">Reference proteome</keyword>
<dbReference type="EMBL" id="UXHF01000003">
    <property type="protein sequence ID" value="VDC50517.1"/>
    <property type="molecule type" value="Genomic_DNA"/>
</dbReference>
<name>A0A7Z8Y429_9CAUL</name>
<dbReference type="Proteomes" id="UP000289220">
    <property type="component" value="Unassembled WGS sequence"/>
</dbReference>
<evidence type="ECO:0000313" key="2">
    <source>
        <dbReference type="EMBL" id="VDC50517.1"/>
    </source>
</evidence>
<feature type="transmembrane region" description="Helical" evidence="1">
    <location>
        <begin position="66"/>
        <end position="89"/>
    </location>
</feature>
<feature type="transmembrane region" description="Helical" evidence="1">
    <location>
        <begin position="7"/>
        <end position="25"/>
    </location>
</feature>
<keyword evidence="1" id="KW-1133">Transmembrane helix</keyword>
<proteinExistence type="predicted"/>
<comment type="caution">
    <text evidence="2">The sequence shown here is derived from an EMBL/GenBank/DDBJ whole genome shotgun (WGS) entry which is preliminary data.</text>
</comment>
<organism evidence="2 3">
    <name type="scientific">Brevundimonas mediterranea</name>
    <dbReference type="NCBI Taxonomy" id="74329"/>
    <lineage>
        <taxon>Bacteria</taxon>
        <taxon>Pseudomonadati</taxon>
        <taxon>Pseudomonadota</taxon>
        <taxon>Alphaproteobacteria</taxon>
        <taxon>Caulobacterales</taxon>
        <taxon>Caulobacteraceae</taxon>
        <taxon>Brevundimonas</taxon>
    </lineage>
</organism>
<feature type="transmembrane region" description="Helical" evidence="1">
    <location>
        <begin position="109"/>
        <end position="132"/>
    </location>
</feature>
<feature type="transmembrane region" description="Helical" evidence="1">
    <location>
        <begin position="37"/>
        <end position="59"/>
    </location>
</feature>
<keyword evidence="1" id="KW-0472">Membrane</keyword>
<gene>
    <name evidence="2" type="ORF">BREV_BREV_00264</name>
</gene>
<accession>A0A7Z8Y429</accession>
<dbReference type="AlphaFoldDB" id="A0A7Z8Y429"/>
<sequence>MDALSRKVLIIANVAMIAAITLHDLDHIRQARGWCYTITALLWVINGLVYIPGIFALVASVKRARWAPFATAFGALLISTLFAKVHLWKPFFQVWGVWNRSFLDLGADALSWGILTLLVTVAAFVAMAAAWADGRIHTLSGAGRVST</sequence>
<evidence type="ECO:0000313" key="3">
    <source>
        <dbReference type="Proteomes" id="UP000289220"/>
    </source>
</evidence>